<sequence>MKVLLAVRLGITMAATLAAGTVFAQGPGMMQGPGQGGPGFGEHRPPMERAMRGDRGRWWNNPKIVEKLKLTDDQRKAMDEIFQQHREKLVDLRGNVEKAEIAMEPLVKADQPNEQAVLAQIDKVAQARAELEKANARFLFELRAKLTPDQWKQVQEFRQNREGMRDMHRGGEGRRGMGSDHGAPAPPPPPGPQGMLDDGPDENIPAATVNQ</sequence>
<evidence type="ECO:0000256" key="7">
    <source>
        <dbReference type="SAM" id="SignalP"/>
    </source>
</evidence>
<feature type="compositionally biased region" description="Basic and acidic residues" evidence="6">
    <location>
        <begin position="158"/>
        <end position="178"/>
    </location>
</feature>
<dbReference type="GO" id="GO:0051082">
    <property type="term" value="F:unfolded protein binding"/>
    <property type="evidence" value="ECO:0007669"/>
    <property type="project" value="TreeGrafter"/>
</dbReference>
<comment type="subcellular location">
    <subcellularLocation>
        <location evidence="1">Periplasm</location>
    </subcellularLocation>
</comment>
<dbReference type="RefSeq" id="WP_348264629.1">
    <property type="nucleotide sequence ID" value="NZ_CP121196.1"/>
</dbReference>
<feature type="signal peptide" evidence="7">
    <location>
        <begin position="1"/>
        <end position="24"/>
    </location>
</feature>
<comment type="similarity">
    <text evidence="2">Belongs to the CpxP/Spy family.</text>
</comment>
<feature type="region of interest" description="Disordered" evidence="6">
    <location>
        <begin position="156"/>
        <end position="211"/>
    </location>
</feature>
<evidence type="ECO:0000256" key="5">
    <source>
        <dbReference type="SAM" id="Coils"/>
    </source>
</evidence>
<dbReference type="Gene3D" id="1.20.120.1490">
    <property type="match status" value="1"/>
</dbReference>
<dbReference type="PANTHER" id="PTHR38102:SF1">
    <property type="entry name" value="PERIPLASMIC CHAPERONE SPY"/>
    <property type="match status" value="1"/>
</dbReference>
<feature type="compositionally biased region" description="Gly residues" evidence="6">
    <location>
        <begin position="29"/>
        <end position="40"/>
    </location>
</feature>
<keyword evidence="5" id="KW-0175">Coiled coil</keyword>
<protein>
    <submittedName>
        <fullName evidence="8">Spy/CpxP family protein refolding chaperone</fullName>
    </submittedName>
</protein>
<evidence type="ECO:0000256" key="6">
    <source>
        <dbReference type="SAM" id="MobiDB-lite"/>
    </source>
</evidence>
<keyword evidence="3 7" id="KW-0732">Signal</keyword>
<reference evidence="8" key="1">
    <citation type="submission" date="2023-03" db="EMBL/GenBank/DDBJ databases">
        <title>Edaphobacter sp.</title>
        <authorList>
            <person name="Huber K.J."/>
            <person name="Papendorf J."/>
            <person name="Pilke C."/>
            <person name="Bunk B."/>
            <person name="Sproeer C."/>
            <person name="Pester M."/>
        </authorList>
    </citation>
    <scope>NUCLEOTIDE SEQUENCE</scope>
    <source>
        <strain evidence="8">DSM 110680</strain>
    </source>
</reference>
<accession>A0AAU7DQT6</accession>
<dbReference type="InterPro" id="IPR052211">
    <property type="entry name" value="Cpx_auxiliary_protein"/>
</dbReference>
<dbReference type="InterPro" id="IPR012899">
    <property type="entry name" value="LTXXQ"/>
</dbReference>
<feature type="coiled-coil region" evidence="5">
    <location>
        <begin position="82"/>
        <end position="137"/>
    </location>
</feature>
<feature type="chain" id="PRO_5043616247" evidence="7">
    <location>
        <begin position="25"/>
        <end position="211"/>
    </location>
</feature>
<dbReference type="PANTHER" id="PTHR38102">
    <property type="entry name" value="PERIPLASMIC CHAPERONE SPY"/>
    <property type="match status" value="1"/>
</dbReference>
<feature type="region of interest" description="Disordered" evidence="6">
    <location>
        <begin position="28"/>
        <end position="47"/>
    </location>
</feature>
<dbReference type="InterPro" id="IPR025961">
    <property type="entry name" value="Metal_resist"/>
</dbReference>
<keyword evidence="4" id="KW-0574">Periplasm</keyword>
<organism evidence="8">
    <name type="scientific">Telmatobacter sp. DSM 110680</name>
    <dbReference type="NCBI Taxonomy" id="3036704"/>
    <lineage>
        <taxon>Bacteria</taxon>
        <taxon>Pseudomonadati</taxon>
        <taxon>Acidobacteriota</taxon>
        <taxon>Terriglobia</taxon>
        <taxon>Terriglobales</taxon>
        <taxon>Acidobacteriaceae</taxon>
        <taxon>Telmatobacter</taxon>
    </lineage>
</organism>
<dbReference type="GO" id="GO:0030288">
    <property type="term" value="C:outer membrane-bounded periplasmic space"/>
    <property type="evidence" value="ECO:0007669"/>
    <property type="project" value="TreeGrafter"/>
</dbReference>
<dbReference type="AlphaFoldDB" id="A0AAU7DQT6"/>
<name>A0AAU7DQT6_9BACT</name>
<evidence type="ECO:0000256" key="4">
    <source>
        <dbReference type="ARBA" id="ARBA00022764"/>
    </source>
</evidence>
<evidence type="ECO:0000256" key="3">
    <source>
        <dbReference type="ARBA" id="ARBA00022729"/>
    </source>
</evidence>
<evidence type="ECO:0000256" key="1">
    <source>
        <dbReference type="ARBA" id="ARBA00004418"/>
    </source>
</evidence>
<dbReference type="CDD" id="cd09916">
    <property type="entry name" value="CpxP_like"/>
    <property type="match status" value="1"/>
</dbReference>
<evidence type="ECO:0000256" key="2">
    <source>
        <dbReference type="ARBA" id="ARBA00008441"/>
    </source>
</evidence>
<proteinExistence type="inferred from homology"/>
<evidence type="ECO:0000313" key="8">
    <source>
        <dbReference type="EMBL" id="XBH19412.1"/>
    </source>
</evidence>
<dbReference type="Pfam" id="PF13801">
    <property type="entry name" value="Metal_resist"/>
    <property type="match status" value="1"/>
</dbReference>
<dbReference type="EMBL" id="CP121196">
    <property type="protein sequence ID" value="XBH19412.1"/>
    <property type="molecule type" value="Genomic_DNA"/>
</dbReference>
<gene>
    <name evidence="8" type="ORF">P8935_08850</name>
</gene>